<dbReference type="InterPro" id="IPR007712">
    <property type="entry name" value="RelE/ParE_toxin"/>
</dbReference>
<dbReference type="Pfam" id="PF05016">
    <property type="entry name" value="ParE_toxin"/>
    <property type="match status" value="1"/>
</dbReference>
<keyword evidence="1" id="KW-1277">Toxin-antitoxin system</keyword>
<dbReference type="EMBL" id="LNQE01001514">
    <property type="protein sequence ID" value="KUG16118.1"/>
    <property type="molecule type" value="Genomic_DNA"/>
</dbReference>
<evidence type="ECO:0000256" key="1">
    <source>
        <dbReference type="ARBA" id="ARBA00022649"/>
    </source>
</evidence>
<proteinExistence type="predicted"/>
<dbReference type="InterPro" id="IPR035093">
    <property type="entry name" value="RelE/ParE_toxin_dom_sf"/>
</dbReference>
<dbReference type="Gene3D" id="3.30.2310.20">
    <property type="entry name" value="RelE-like"/>
    <property type="match status" value="1"/>
</dbReference>
<organism evidence="2">
    <name type="scientific">hydrocarbon metagenome</name>
    <dbReference type="NCBI Taxonomy" id="938273"/>
    <lineage>
        <taxon>unclassified sequences</taxon>
        <taxon>metagenomes</taxon>
        <taxon>ecological metagenomes</taxon>
    </lineage>
</organism>
<dbReference type="SUPFAM" id="SSF143011">
    <property type="entry name" value="RelE-like"/>
    <property type="match status" value="1"/>
</dbReference>
<name>A0A0W8F5D1_9ZZZZ</name>
<sequence>MAFRPLLPSHFHKQFKKLTKKDAALEQRFGKKIKAICENPEIGEPKSHNLKGLRGDHVDPFVIIYGVFGDFIVFVHVDHHDKAYAAAYEIAKALTEDEGLLATLAKVGVTSEELVAFVKSIGK</sequence>
<evidence type="ECO:0000313" key="2">
    <source>
        <dbReference type="EMBL" id="KUG16118.1"/>
    </source>
</evidence>
<reference evidence="2" key="1">
    <citation type="journal article" date="2015" name="Proc. Natl. Acad. Sci. U.S.A.">
        <title>Networks of energetic and metabolic interactions define dynamics in microbial communities.</title>
        <authorList>
            <person name="Embree M."/>
            <person name="Liu J.K."/>
            <person name="Al-Bassam M.M."/>
            <person name="Zengler K."/>
        </authorList>
    </citation>
    <scope>NUCLEOTIDE SEQUENCE</scope>
</reference>
<dbReference type="AlphaFoldDB" id="A0A0W8F5D1"/>
<protein>
    <submittedName>
        <fullName evidence="2">Uncharacterized protein</fullName>
    </submittedName>
</protein>
<gene>
    <name evidence="2" type="ORF">ASZ90_014227</name>
</gene>
<accession>A0A0W8F5D1</accession>
<comment type="caution">
    <text evidence="2">The sequence shown here is derived from an EMBL/GenBank/DDBJ whole genome shotgun (WGS) entry which is preliminary data.</text>
</comment>